<dbReference type="AlphaFoldDB" id="A0A9Q9MMA6"/>
<evidence type="ECO:0000256" key="4">
    <source>
        <dbReference type="ARBA" id="ARBA00022842"/>
    </source>
</evidence>
<keyword evidence="3 5" id="KW-0378">Hydrolase</keyword>
<dbReference type="EMBL" id="CP073767">
    <property type="protein sequence ID" value="UWZ59800.1"/>
    <property type="molecule type" value="Genomic_DNA"/>
</dbReference>
<dbReference type="KEGG" id="daur:Daura_28350"/>
<evidence type="ECO:0000256" key="2">
    <source>
        <dbReference type="ARBA" id="ARBA00022723"/>
    </source>
</evidence>
<dbReference type="SUPFAM" id="SSF56784">
    <property type="entry name" value="HAD-like"/>
    <property type="match status" value="1"/>
</dbReference>
<keyword evidence="6" id="KW-1185">Reference proteome</keyword>
<dbReference type="InterPro" id="IPR006385">
    <property type="entry name" value="HAD_hydro_SerB1"/>
</dbReference>
<dbReference type="Gene3D" id="3.40.50.1000">
    <property type="entry name" value="HAD superfamily/HAD-like"/>
    <property type="match status" value="1"/>
</dbReference>
<dbReference type="Gene3D" id="1.20.1440.100">
    <property type="entry name" value="SG protein - dephosphorylation function"/>
    <property type="match status" value="1"/>
</dbReference>
<evidence type="ECO:0000256" key="1">
    <source>
        <dbReference type="ARBA" id="ARBA00009184"/>
    </source>
</evidence>
<keyword evidence="4" id="KW-0460">Magnesium</keyword>
<organism evidence="5 6">
    <name type="scientific">Dactylosporangium aurantiacum</name>
    <dbReference type="NCBI Taxonomy" id="35754"/>
    <lineage>
        <taxon>Bacteria</taxon>
        <taxon>Bacillati</taxon>
        <taxon>Actinomycetota</taxon>
        <taxon>Actinomycetes</taxon>
        <taxon>Micromonosporales</taxon>
        <taxon>Micromonosporaceae</taxon>
        <taxon>Dactylosporangium</taxon>
    </lineage>
</organism>
<dbReference type="InterPro" id="IPR050582">
    <property type="entry name" value="HAD-like_SerB"/>
</dbReference>
<dbReference type="InterPro" id="IPR023214">
    <property type="entry name" value="HAD_sf"/>
</dbReference>
<comment type="similarity">
    <text evidence="1">Belongs to the HAD-like hydrolase superfamily. SerB family.</text>
</comment>
<reference evidence="5" key="1">
    <citation type="submission" date="2021-04" db="EMBL/GenBank/DDBJ databases">
        <title>Dactylosporangium aurantiacum NRRL B-8018 full assembly.</title>
        <authorList>
            <person name="Hartkoorn R.C."/>
            <person name="Beaudoing E."/>
            <person name="Hot D."/>
        </authorList>
    </citation>
    <scope>NUCLEOTIDE SEQUENCE</scope>
    <source>
        <strain evidence="5">NRRL B-8018</strain>
    </source>
</reference>
<dbReference type="GO" id="GO:0016787">
    <property type="term" value="F:hydrolase activity"/>
    <property type="evidence" value="ECO:0007669"/>
    <property type="project" value="UniProtKB-KW"/>
</dbReference>
<dbReference type="Pfam" id="PF12710">
    <property type="entry name" value="HAD"/>
    <property type="match status" value="1"/>
</dbReference>
<evidence type="ECO:0000313" key="5">
    <source>
        <dbReference type="EMBL" id="UWZ59800.1"/>
    </source>
</evidence>
<accession>A0A9Q9MMA6</accession>
<proteinExistence type="inferred from homology"/>
<dbReference type="Proteomes" id="UP001058003">
    <property type="component" value="Chromosome"/>
</dbReference>
<evidence type="ECO:0000313" key="6">
    <source>
        <dbReference type="Proteomes" id="UP001058003"/>
    </source>
</evidence>
<sequence length="204" mass="21973">MFEFLAFYLVERLGPAGRELAASVRRDLLAQAAAGVPRAETNRAYYRAWTGAEVRDVVLAGRRWFDAGRRRPAFFHADVLAALRAHRAAGAHLVLVSGAFAPIVEPIARSIGARHVEVTRLEVRDGRYTGELLGPPVIGEVKGERVRALLHAYPAVPAEDCYAYGDHISDLPMLAEVGHPVIVGDDPALPARLPGAPVLAGAMT</sequence>
<dbReference type="GO" id="GO:0046872">
    <property type="term" value="F:metal ion binding"/>
    <property type="evidence" value="ECO:0007669"/>
    <property type="project" value="UniProtKB-KW"/>
</dbReference>
<gene>
    <name evidence="5" type="ORF">Daura_28350</name>
</gene>
<name>A0A9Q9MMA6_9ACTN</name>
<protein>
    <submittedName>
        <fullName evidence="5">HAD-IB family hydrolase</fullName>
    </submittedName>
</protein>
<dbReference type="NCBIfam" id="TIGR01490">
    <property type="entry name" value="HAD-SF-IB-hyp1"/>
    <property type="match status" value="1"/>
</dbReference>
<dbReference type="PANTHER" id="PTHR43344">
    <property type="entry name" value="PHOSPHOSERINE PHOSPHATASE"/>
    <property type="match status" value="1"/>
</dbReference>
<dbReference type="NCBIfam" id="TIGR01488">
    <property type="entry name" value="HAD-SF-IB"/>
    <property type="match status" value="1"/>
</dbReference>
<dbReference type="InterPro" id="IPR036412">
    <property type="entry name" value="HAD-like_sf"/>
</dbReference>
<dbReference type="PANTHER" id="PTHR43344:SF13">
    <property type="entry name" value="PHOSPHATASE RV3661-RELATED"/>
    <property type="match status" value="1"/>
</dbReference>
<evidence type="ECO:0000256" key="3">
    <source>
        <dbReference type="ARBA" id="ARBA00022801"/>
    </source>
</evidence>
<keyword evidence="2" id="KW-0479">Metal-binding</keyword>